<gene>
    <name evidence="1" type="ORF">TOLI1172_LOCUS8042</name>
</gene>
<protein>
    <submittedName>
        <fullName evidence="1">Uncharacterized protein</fullName>
    </submittedName>
</protein>
<name>A0A7S1ETY8_9RHOD</name>
<evidence type="ECO:0000313" key="1">
    <source>
        <dbReference type="EMBL" id="CAD8823644.1"/>
    </source>
</evidence>
<reference evidence="1" key="1">
    <citation type="submission" date="2021-01" db="EMBL/GenBank/DDBJ databases">
        <authorList>
            <person name="Corre E."/>
            <person name="Pelletier E."/>
            <person name="Niang G."/>
            <person name="Scheremetjew M."/>
            <person name="Finn R."/>
            <person name="Kale V."/>
            <person name="Holt S."/>
            <person name="Cochrane G."/>
            <person name="Meng A."/>
            <person name="Brown T."/>
            <person name="Cohen L."/>
        </authorList>
    </citation>
    <scope>NUCLEOTIDE SEQUENCE</scope>
    <source>
        <strain evidence="1">CCMP3278</strain>
    </source>
</reference>
<organism evidence="1">
    <name type="scientific">Timspurckia oligopyrenoides</name>
    <dbReference type="NCBI Taxonomy" id="708627"/>
    <lineage>
        <taxon>Eukaryota</taxon>
        <taxon>Rhodophyta</taxon>
        <taxon>Bangiophyceae</taxon>
        <taxon>Porphyridiales</taxon>
        <taxon>Porphyridiaceae</taxon>
        <taxon>Timspurckia</taxon>
    </lineage>
</organism>
<accession>A0A7S1ETY8</accession>
<dbReference type="AlphaFoldDB" id="A0A7S1ETY8"/>
<sequence length="254" mass="27934">MMFSGGSVNDSCSVPTSIELKSDVLTVELLFYPQSVSSNPGGRLSVCVKTVKSDSDSGETLELVLKRMVSNSMKNQFGMPMKRLPGERRILRRFANDVKIQWKNSKITDRPDWVRLGQAALSNLRPSNDSRVDSKAEKSATNKKVLVTRCFGAPRKVSAELQNALAAIPFSARGPSFAAALSVSPTHNGGARVEFHSSSVTLTFTVVENSPTTPHDSWMSVYARVTHPRALQTPIVSSTIRKVRTYLNSRFETQ</sequence>
<proteinExistence type="predicted"/>
<dbReference type="EMBL" id="HBFP01011149">
    <property type="protein sequence ID" value="CAD8823644.1"/>
    <property type="molecule type" value="Transcribed_RNA"/>
</dbReference>